<feature type="domain" description="DUF1206" evidence="2">
    <location>
        <begin position="13"/>
        <end position="73"/>
    </location>
</feature>
<protein>
    <submittedName>
        <fullName evidence="3">DUF1206 domain-containing protein</fullName>
    </submittedName>
</protein>
<keyword evidence="1" id="KW-0812">Transmembrane</keyword>
<evidence type="ECO:0000313" key="3">
    <source>
        <dbReference type="EMBL" id="GAA3709693.1"/>
    </source>
</evidence>
<feature type="transmembrane region" description="Helical" evidence="1">
    <location>
        <begin position="223"/>
        <end position="244"/>
    </location>
</feature>
<keyword evidence="1" id="KW-0472">Membrane</keyword>
<feature type="domain" description="DUF1206" evidence="2">
    <location>
        <begin position="181"/>
        <end position="245"/>
    </location>
</feature>
<feature type="transmembrane region" description="Helical" evidence="1">
    <location>
        <begin position="133"/>
        <end position="154"/>
    </location>
</feature>
<comment type="caution">
    <text evidence="3">The sequence shown here is derived from an EMBL/GenBank/DDBJ whole genome shotgun (WGS) entry which is preliminary data.</text>
</comment>
<feature type="transmembrane region" description="Helical" evidence="1">
    <location>
        <begin position="90"/>
        <end position="113"/>
    </location>
</feature>
<dbReference type="EMBL" id="BAABBF010000004">
    <property type="protein sequence ID" value="GAA3709693.1"/>
    <property type="molecule type" value="Genomic_DNA"/>
</dbReference>
<keyword evidence="1" id="KW-1133">Transmembrane helix</keyword>
<organism evidence="3 4">
    <name type="scientific">Sphingomonas cynarae</name>
    <dbReference type="NCBI Taxonomy" id="930197"/>
    <lineage>
        <taxon>Bacteria</taxon>
        <taxon>Pseudomonadati</taxon>
        <taxon>Pseudomonadota</taxon>
        <taxon>Alphaproteobacteria</taxon>
        <taxon>Sphingomonadales</taxon>
        <taxon>Sphingomonadaceae</taxon>
        <taxon>Sphingomonas</taxon>
    </lineage>
</organism>
<feature type="transmembrane region" description="Helical" evidence="1">
    <location>
        <begin position="174"/>
        <end position="198"/>
    </location>
</feature>
<proteinExistence type="predicted"/>
<keyword evidence="4" id="KW-1185">Reference proteome</keyword>
<dbReference type="Proteomes" id="UP001500523">
    <property type="component" value="Unassembled WGS sequence"/>
</dbReference>
<dbReference type="RefSeq" id="WP_344693113.1">
    <property type="nucleotide sequence ID" value="NZ_BAABBF010000004.1"/>
</dbReference>
<evidence type="ECO:0000256" key="1">
    <source>
        <dbReference type="SAM" id="Phobius"/>
    </source>
</evidence>
<dbReference type="InterPro" id="IPR009597">
    <property type="entry name" value="DUF1206"/>
</dbReference>
<feature type="transmembrane region" description="Helical" evidence="1">
    <location>
        <begin position="42"/>
        <end position="69"/>
    </location>
</feature>
<gene>
    <name evidence="3" type="ORF">GCM10022268_18600</name>
</gene>
<feature type="transmembrane region" description="Helical" evidence="1">
    <location>
        <begin position="12"/>
        <end position="30"/>
    </location>
</feature>
<sequence length="263" mass="27611">MPGINGFEMLARLGFAARALMYAAIGYLALRLGRTEDNEGALAYIQGVGGGILLSIMAIGFLGYGVWRLSEALIDTEGQGTGAKGIAQRLGGGVSGIIHLFLCWAAIGLATGGKGSSSDSAEQGASTALALPGGSWMLVVVAAILLALAAFQIVKAYRLGFLKHLDPAAAGRPWIAWVGRAGYLARGVVFAMTALFMWEASRQERAAAAGGMEQALDRIPDDWQVLVAAGLFLFGVFSAVEAVYRRITDPQVLDRLRRHVSAG</sequence>
<feature type="domain" description="DUF1206" evidence="2">
    <location>
        <begin position="91"/>
        <end position="157"/>
    </location>
</feature>
<evidence type="ECO:0000259" key="2">
    <source>
        <dbReference type="Pfam" id="PF06724"/>
    </source>
</evidence>
<reference evidence="4" key="1">
    <citation type="journal article" date="2019" name="Int. J. Syst. Evol. Microbiol.">
        <title>The Global Catalogue of Microorganisms (GCM) 10K type strain sequencing project: providing services to taxonomists for standard genome sequencing and annotation.</title>
        <authorList>
            <consortium name="The Broad Institute Genomics Platform"/>
            <consortium name="The Broad Institute Genome Sequencing Center for Infectious Disease"/>
            <person name="Wu L."/>
            <person name="Ma J."/>
        </authorList>
    </citation>
    <scope>NUCLEOTIDE SEQUENCE [LARGE SCALE GENOMIC DNA]</scope>
    <source>
        <strain evidence="4">JCM 17498</strain>
    </source>
</reference>
<dbReference type="Pfam" id="PF06724">
    <property type="entry name" value="DUF1206"/>
    <property type="match status" value="3"/>
</dbReference>
<evidence type="ECO:0000313" key="4">
    <source>
        <dbReference type="Proteomes" id="UP001500523"/>
    </source>
</evidence>
<name>A0ABP7DW08_9SPHN</name>
<accession>A0ABP7DW08</accession>